<dbReference type="Proteomes" id="UP000240382">
    <property type="component" value="Unassembled WGS sequence"/>
</dbReference>
<dbReference type="Pfam" id="PF09346">
    <property type="entry name" value="SMI1_KNR4"/>
    <property type="match status" value="1"/>
</dbReference>
<accession>A0ABX5HJ56</accession>
<evidence type="ECO:0000313" key="3">
    <source>
        <dbReference type="Proteomes" id="UP000240382"/>
    </source>
</evidence>
<protein>
    <submittedName>
        <fullName evidence="2">SMI1/KNR4 family protein</fullName>
    </submittedName>
</protein>
<dbReference type="EMBL" id="PYQT01000006">
    <property type="protein sequence ID" value="PSY43306.1"/>
    <property type="molecule type" value="Genomic_DNA"/>
</dbReference>
<gene>
    <name evidence="2" type="ORF">C7B09_07760</name>
</gene>
<reference evidence="2 3" key="1">
    <citation type="submission" date="2018-03" db="EMBL/GenBank/DDBJ databases">
        <title>Whole Genome Sequencing of Escherichia coli isolates from wildlife.</title>
        <authorList>
            <person name="Whitehouse C.A."/>
            <person name="Lacher D.W."/>
            <person name="Mammel M.K."/>
            <person name="Barnaba T."/>
            <person name="Lorch J.M."/>
        </authorList>
    </citation>
    <scope>NUCLEOTIDE SEQUENCE [LARGE SCALE GENOMIC DNA]</scope>
    <source>
        <strain evidence="2 3">20507-2</strain>
    </source>
</reference>
<evidence type="ECO:0000313" key="2">
    <source>
        <dbReference type="EMBL" id="PSY43306.1"/>
    </source>
</evidence>
<organism evidence="2 3">
    <name type="scientific">Escherichia albertii</name>
    <dbReference type="NCBI Taxonomy" id="208962"/>
    <lineage>
        <taxon>Bacteria</taxon>
        <taxon>Pseudomonadati</taxon>
        <taxon>Pseudomonadota</taxon>
        <taxon>Gammaproteobacteria</taxon>
        <taxon>Enterobacterales</taxon>
        <taxon>Enterobacteriaceae</taxon>
        <taxon>Escherichia</taxon>
    </lineage>
</organism>
<dbReference type="InterPro" id="IPR037883">
    <property type="entry name" value="Knr4/Smi1-like_sf"/>
</dbReference>
<proteinExistence type="predicted"/>
<dbReference type="Gene3D" id="3.40.1580.10">
    <property type="entry name" value="SMI1/KNR4-like"/>
    <property type="match status" value="1"/>
</dbReference>
<feature type="domain" description="Knr4/Smi1-like" evidence="1">
    <location>
        <begin position="43"/>
        <end position="187"/>
    </location>
</feature>
<name>A0ABX5HJ56_ESCAL</name>
<dbReference type="SMART" id="SM00860">
    <property type="entry name" value="SMI1_KNR4"/>
    <property type="match status" value="1"/>
</dbReference>
<sequence length="428" mass="49961">MQLTNEEQAQIARIKEKIPRIAALDPECKLFGSEGWKYQWPKPAREAKIASWEKKHGVTLPREYRIFLRYIANGGPAHAYGLKSLDSTYVYGDITKESPIPLYITQQDVDKLNADNTEDDDDEFTFFDGALTILTLGCTYDICLVVTGQYRGRLMLTDGDEEYPFDFIYDKNFLDWYERWLDDFIAGMSMKGFDRSLPGTQIQLREWFLTEKIPVLRRPILFSLCRFPQTEPETLALWEHVCRTENDKELCEEAFIRLRQKKASCAADIFRLYFTMPGELRDIAIKDLRFACRDSVVNIEDYIHSLLIMMPELDDETLSSAVFAIQETEYNKYDTFLPLLEIITDDRQQTLLWAMSKAPDFNESRGFVELILLLFTSSKMETVRKAILLLCEIKDNRIPPLVDEAATRFPELTILRENYYLRTWGHKP</sequence>
<dbReference type="InterPro" id="IPR018958">
    <property type="entry name" value="Knr4/Smi1-like_dom"/>
</dbReference>
<dbReference type="RefSeq" id="WP_107192496.1">
    <property type="nucleotide sequence ID" value="NZ_PYQT01000006.1"/>
</dbReference>
<evidence type="ECO:0000259" key="1">
    <source>
        <dbReference type="SMART" id="SM00860"/>
    </source>
</evidence>
<comment type="caution">
    <text evidence="2">The sequence shown here is derived from an EMBL/GenBank/DDBJ whole genome shotgun (WGS) entry which is preliminary data.</text>
</comment>
<dbReference type="SUPFAM" id="SSF160631">
    <property type="entry name" value="SMI1/KNR4-like"/>
    <property type="match status" value="1"/>
</dbReference>
<keyword evidence="3" id="KW-1185">Reference proteome</keyword>